<name>A0A2H0KTE4_9BACT</name>
<accession>A0A2H0KTE4</accession>
<dbReference type="AlphaFoldDB" id="A0A2H0KTE4"/>
<evidence type="ECO:0000256" key="11">
    <source>
        <dbReference type="HAMAP-Rule" id="MF_00303"/>
    </source>
</evidence>
<dbReference type="SUPFAM" id="SSF109998">
    <property type="entry name" value="Triger factor/SurA peptide-binding domain-like"/>
    <property type="match status" value="1"/>
</dbReference>
<dbReference type="GO" id="GO:0043022">
    <property type="term" value="F:ribosome binding"/>
    <property type="evidence" value="ECO:0007669"/>
    <property type="project" value="TreeGrafter"/>
</dbReference>
<comment type="subcellular location">
    <subcellularLocation>
        <location evidence="11">Cytoplasm</location>
    </subcellularLocation>
    <text evidence="11">About half TF is bound to the ribosome near the polypeptide exit tunnel while the other half is free in the cytoplasm.</text>
</comment>
<dbReference type="InterPro" id="IPR001179">
    <property type="entry name" value="PPIase_FKBP_dom"/>
</dbReference>
<dbReference type="Pfam" id="PF05697">
    <property type="entry name" value="Trigger_N"/>
    <property type="match status" value="1"/>
</dbReference>
<evidence type="ECO:0000313" key="16">
    <source>
        <dbReference type="Proteomes" id="UP000229317"/>
    </source>
</evidence>
<organism evidence="15 16">
    <name type="scientific">Candidatus Portnoybacteria bacterium CG11_big_fil_rev_8_21_14_0_20_40_15</name>
    <dbReference type="NCBI Taxonomy" id="1974817"/>
    <lineage>
        <taxon>Bacteria</taxon>
        <taxon>Candidatus Portnoyibacteriota</taxon>
    </lineage>
</organism>
<dbReference type="EC" id="5.2.1.8" evidence="3 11"/>
<comment type="similarity">
    <text evidence="2 11 13">Belongs to the FKBP-type PPIase family. Tig subfamily.</text>
</comment>
<dbReference type="InterPro" id="IPR046357">
    <property type="entry name" value="PPIase_dom_sf"/>
</dbReference>
<dbReference type="PANTHER" id="PTHR30560:SF3">
    <property type="entry name" value="TRIGGER FACTOR-LIKE PROTEIN TIG, CHLOROPLASTIC"/>
    <property type="match status" value="1"/>
</dbReference>
<dbReference type="Proteomes" id="UP000229317">
    <property type="component" value="Unassembled WGS sequence"/>
</dbReference>
<evidence type="ECO:0000256" key="4">
    <source>
        <dbReference type="ARBA" id="ARBA00016902"/>
    </source>
</evidence>
<evidence type="ECO:0000256" key="3">
    <source>
        <dbReference type="ARBA" id="ARBA00013194"/>
    </source>
</evidence>
<evidence type="ECO:0000256" key="2">
    <source>
        <dbReference type="ARBA" id="ARBA00005464"/>
    </source>
</evidence>
<gene>
    <name evidence="11 15" type="primary">tig</name>
    <name evidence="15" type="ORF">COV84_01190</name>
</gene>
<dbReference type="NCBIfam" id="TIGR00115">
    <property type="entry name" value="tig"/>
    <property type="match status" value="1"/>
</dbReference>
<evidence type="ECO:0000256" key="6">
    <source>
        <dbReference type="ARBA" id="ARBA00023110"/>
    </source>
</evidence>
<dbReference type="GO" id="GO:0015031">
    <property type="term" value="P:protein transport"/>
    <property type="evidence" value="ECO:0007669"/>
    <property type="project" value="UniProtKB-UniRule"/>
</dbReference>
<dbReference type="GO" id="GO:0044183">
    <property type="term" value="F:protein folding chaperone"/>
    <property type="evidence" value="ECO:0007669"/>
    <property type="project" value="TreeGrafter"/>
</dbReference>
<comment type="function">
    <text evidence="11">Involved in protein export. Acts as a chaperone by maintaining the newly synthesized protein in an open conformation. Functions as a peptidyl-prolyl cis-trans isomerase.</text>
</comment>
<keyword evidence="7 11" id="KW-0143">Chaperone</keyword>
<dbReference type="InterPro" id="IPR036611">
    <property type="entry name" value="Trigger_fac_ribosome-bd_sf"/>
</dbReference>
<keyword evidence="9 11" id="KW-0131">Cell cycle</keyword>
<dbReference type="GO" id="GO:0051083">
    <property type="term" value="P:'de novo' cotranslational protein folding"/>
    <property type="evidence" value="ECO:0007669"/>
    <property type="project" value="TreeGrafter"/>
</dbReference>
<dbReference type="GO" id="GO:0043335">
    <property type="term" value="P:protein unfolding"/>
    <property type="evidence" value="ECO:0007669"/>
    <property type="project" value="TreeGrafter"/>
</dbReference>
<dbReference type="InterPro" id="IPR008880">
    <property type="entry name" value="Trigger_fac_C"/>
</dbReference>
<dbReference type="EMBL" id="PCVO01000020">
    <property type="protein sequence ID" value="PIQ75431.1"/>
    <property type="molecule type" value="Genomic_DNA"/>
</dbReference>
<evidence type="ECO:0000256" key="7">
    <source>
        <dbReference type="ARBA" id="ARBA00023186"/>
    </source>
</evidence>
<evidence type="ECO:0000256" key="8">
    <source>
        <dbReference type="ARBA" id="ARBA00023235"/>
    </source>
</evidence>
<dbReference type="SUPFAM" id="SSF54534">
    <property type="entry name" value="FKBP-like"/>
    <property type="match status" value="1"/>
</dbReference>
<evidence type="ECO:0000256" key="1">
    <source>
        <dbReference type="ARBA" id="ARBA00000971"/>
    </source>
</evidence>
<dbReference type="PROSITE" id="PS50059">
    <property type="entry name" value="FKBP_PPIASE"/>
    <property type="match status" value="1"/>
</dbReference>
<comment type="caution">
    <text evidence="15">The sequence shown here is derived from an EMBL/GenBank/DDBJ whole genome shotgun (WGS) entry which is preliminary data.</text>
</comment>
<dbReference type="FunFam" id="3.10.50.40:FF:000001">
    <property type="entry name" value="Trigger factor"/>
    <property type="match status" value="1"/>
</dbReference>
<dbReference type="Gene3D" id="1.10.3120.10">
    <property type="entry name" value="Trigger factor, C-terminal domain"/>
    <property type="match status" value="1"/>
</dbReference>
<dbReference type="PIRSF" id="PIRSF003095">
    <property type="entry name" value="Trigger_factor"/>
    <property type="match status" value="1"/>
</dbReference>
<dbReference type="GO" id="GO:0051301">
    <property type="term" value="P:cell division"/>
    <property type="evidence" value="ECO:0007669"/>
    <property type="project" value="UniProtKB-KW"/>
</dbReference>
<proteinExistence type="inferred from homology"/>
<reference evidence="15 16" key="1">
    <citation type="submission" date="2017-09" db="EMBL/GenBank/DDBJ databases">
        <title>Depth-based differentiation of microbial function through sediment-hosted aquifers and enrichment of novel symbionts in the deep terrestrial subsurface.</title>
        <authorList>
            <person name="Probst A.J."/>
            <person name="Ladd B."/>
            <person name="Jarett J.K."/>
            <person name="Geller-Mcgrath D.E."/>
            <person name="Sieber C.M."/>
            <person name="Emerson J.B."/>
            <person name="Anantharaman K."/>
            <person name="Thomas B.C."/>
            <person name="Malmstrom R."/>
            <person name="Stieglmeier M."/>
            <person name="Klingl A."/>
            <person name="Woyke T."/>
            <person name="Ryan C.M."/>
            <person name="Banfield J.F."/>
        </authorList>
    </citation>
    <scope>NUCLEOTIDE SEQUENCE [LARGE SCALE GENOMIC DNA]</scope>
    <source>
        <strain evidence="15">CG11_big_fil_rev_8_21_14_0_20_40_15</strain>
    </source>
</reference>
<dbReference type="SUPFAM" id="SSF102735">
    <property type="entry name" value="Trigger factor ribosome-binding domain"/>
    <property type="match status" value="1"/>
</dbReference>
<keyword evidence="6 11" id="KW-0697">Rotamase</keyword>
<feature type="domain" description="PPIase FKBP-type" evidence="14">
    <location>
        <begin position="166"/>
        <end position="254"/>
    </location>
</feature>
<dbReference type="Gene3D" id="3.10.50.40">
    <property type="match status" value="1"/>
</dbReference>
<evidence type="ECO:0000259" key="14">
    <source>
        <dbReference type="PROSITE" id="PS50059"/>
    </source>
</evidence>
<dbReference type="InterPro" id="IPR008881">
    <property type="entry name" value="Trigger_fac_ribosome-bd_bac"/>
</dbReference>
<evidence type="ECO:0000256" key="9">
    <source>
        <dbReference type="ARBA" id="ARBA00023306"/>
    </source>
</evidence>
<evidence type="ECO:0000313" key="15">
    <source>
        <dbReference type="EMBL" id="PIQ75431.1"/>
    </source>
</evidence>
<dbReference type="GO" id="GO:0003755">
    <property type="term" value="F:peptidyl-prolyl cis-trans isomerase activity"/>
    <property type="evidence" value="ECO:0007669"/>
    <property type="project" value="UniProtKB-UniRule"/>
</dbReference>
<protein>
    <recommendedName>
        <fullName evidence="4 11">Trigger factor</fullName>
        <shortName evidence="11">TF</shortName>
        <ecNumber evidence="3 11">5.2.1.8</ecNumber>
    </recommendedName>
    <alternativeName>
        <fullName evidence="10 11">PPIase</fullName>
    </alternativeName>
</protein>
<dbReference type="GO" id="GO:0005737">
    <property type="term" value="C:cytoplasm"/>
    <property type="evidence" value="ECO:0007669"/>
    <property type="project" value="UniProtKB-SubCell"/>
</dbReference>
<comment type="catalytic activity">
    <reaction evidence="1 11 12">
        <text>[protein]-peptidylproline (omega=180) = [protein]-peptidylproline (omega=0)</text>
        <dbReference type="Rhea" id="RHEA:16237"/>
        <dbReference type="Rhea" id="RHEA-COMP:10747"/>
        <dbReference type="Rhea" id="RHEA-COMP:10748"/>
        <dbReference type="ChEBI" id="CHEBI:83833"/>
        <dbReference type="ChEBI" id="CHEBI:83834"/>
        <dbReference type="EC" id="5.2.1.8"/>
    </reaction>
</comment>
<evidence type="ECO:0000256" key="5">
    <source>
        <dbReference type="ARBA" id="ARBA00022618"/>
    </source>
</evidence>
<evidence type="ECO:0000256" key="10">
    <source>
        <dbReference type="ARBA" id="ARBA00029986"/>
    </source>
</evidence>
<sequence length="427" mass="49040">MKIDITKLPKSEIQLKIEVPPDEWHEFIDEAAKELSQDLKIEGFRPGHAPAKMVEEKIGAEKFLEHAAEHCVRKCYVRAILDNNIEAIGRPEISVLKIAKGNPFEFKVRVAVMPEVKLPDYRKIAADLKKDKKEVSVSEEEIKKAIDWLLKSRAKYITVPRACKIGDRIEIDFEGKCEGQNLPELTSKNHPAILGRGYFMPEFEESILGMKEKEEKEFKITFPKDFSAKNLAGKNVDFKAKMNLVQEAQLPEFNDEFAKGVGNFKDASELKTSIKDGLLIEKKEQEKERWRGALIEKIADSSSMEIPEVLIGGETQRILDDLKAKVAQIGLEYEKYLEKFNKTEADLIKEFKEKAQKNVKNFLVLQEIAKQEKIEIADEELNQEVSKALAHFEKSQQAEPQVDKEQFKRYTSDILKNERVFQILENC</sequence>
<dbReference type="Pfam" id="PF05698">
    <property type="entry name" value="Trigger_C"/>
    <property type="match status" value="1"/>
</dbReference>
<evidence type="ECO:0000256" key="13">
    <source>
        <dbReference type="RuleBase" id="RU003914"/>
    </source>
</evidence>
<dbReference type="Pfam" id="PF00254">
    <property type="entry name" value="FKBP_C"/>
    <property type="match status" value="1"/>
</dbReference>
<dbReference type="HAMAP" id="MF_00303">
    <property type="entry name" value="Trigger_factor_Tig"/>
    <property type="match status" value="1"/>
</dbReference>
<dbReference type="Gene3D" id="3.30.70.1050">
    <property type="entry name" value="Trigger factor ribosome-binding domain"/>
    <property type="match status" value="1"/>
</dbReference>
<keyword evidence="5 11" id="KW-0132">Cell division</keyword>
<dbReference type="InterPro" id="IPR005215">
    <property type="entry name" value="Trig_fac"/>
</dbReference>
<evidence type="ECO:0000256" key="12">
    <source>
        <dbReference type="PROSITE-ProRule" id="PRU00277"/>
    </source>
</evidence>
<keyword evidence="11" id="KW-0963">Cytoplasm</keyword>
<dbReference type="PANTHER" id="PTHR30560">
    <property type="entry name" value="TRIGGER FACTOR CHAPERONE AND PEPTIDYL-PROLYL CIS/TRANS ISOMERASE"/>
    <property type="match status" value="1"/>
</dbReference>
<comment type="domain">
    <text evidence="11">Consists of 3 domains; the N-terminus binds the ribosome, the middle domain has PPIase activity, while the C-terminus has intrinsic chaperone activity on its own.</text>
</comment>
<dbReference type="InterPro" id="IPR037041">
    <property type="entry name" value="Trigger_fac_C_sf"/>
</dbReference>
<dbReference type="InterPro" id="IPR027304">
    <property type="entry name" value="Trigger_fact/SurA_dom_sf"/>
</dbReference>
<keyword evidence="8 11" id="KW-0413">Isomerase</keyword>